<dbReference type="AlphaFoldDB" id="A0A0C3D2Q6"/>
<gene>
    <name evidence="1" type="ORF">SCLCIDRAFT_1225184</name>
</gene>
<protein>
    <submittedName>
        <fullName evidence="1">Uncharacterized protein</fullName>
    </submittedName>
</protein>
<reference evidence="1 2" key="1">
    <citation type="submission" date="2014-04" db="EMBL/GenBank/DDBJ databases">
        <authorList>
            <consortium name="DOE Joint Genome Institute"/>
            <person name="Kuo A."/>
            <person name="Kohler A."/>
            <person name="Nagy L.G."/>
            <person name="Floudas D."/>
            <person name="Copeland A."/>
            <person name="Barry K.W."/>
            <person name="Cichocki N."/>
            <person name="Veneault-Fourrey C."/>
            <person name="LaButti K."/>
            <person name="Lindquist E.A."/>
            <person name="Lipzen A."/>
            <person name="Lundell T."/>
            <person name="Morin E."/>
            <person name="Murat C."/>
            <person name="Sun H."/>
            <person name="Tunlid A."/>
            <person name="Henrissat B."/>
            <person name="Grigoriev I.V."/>
            <person name="Hibbett D.S."/>
            <person name="Martin F."/>
            <person name="Nordberg H.P."/>
            <person name="Cantor M.N."/>
            <person name="Hua S.X."/>
        </authorList>
    </citation>
    <scope>NUCLEOTIDE SEQUENCE [LARGE SCALE GENOMIC DNA]</scope>
    <source>
        <strain evidence="1 2">Foug A</strain>
    </source>
</reference>
<dbReference type="STRING" id="1036808.A0A0C3D2Q6"/>
<organism evidence="1 2">
    <name type="scientific">Scleroderma citrinum Foug A</name>
    <dbReference type="NCBI Taxonomy" id="1036808"/>
    <lineage>
        <taxon>Eukaryota</taxon>
        <taxon>Fungi</taxon>
        <taxon>Dikarya</taxon>
        <taxon>Basidiomycota</taxon>
        <taxon>Agaricomycotina</taxon>
        <taxon>Agaricomycetes</taxon>
        <taxon>Agaricomycetidae</taxon>
        <taxon>Boletales</taxon>
        <taxon>Sclerodermatineae</taxon>
        <taxon>Sclerodermataceae</taxon>
        <taxon>Scleroderma</taxon>
    </lineage>
</organism>
<dbReference type="EMBL" id="KN822353">
    <property type="protein sequence ID" value="KIM50674.1"/>
    <property type="molecule type" value="Genomic_DNA"/>
</dbReference>
<dbReference type="HOGENOM" id="CLU_2433001_0_0_1"/>
<name>A0A0C3D2Q6_9AGAM</name>
<keyword evidence="2" id="KW-1185">Reference proteome</keyword>
<dbReference type="InParanoid" id="A0A0C3D2Q6"/>
<dbReference type="Proteomes" id="UP000053989">
    <property type="component" value="Unassembled WGS sequence"/>
</dbReference>
<accession>A0A0C3D2Q6</accession>
<feature type="non-terminal residue" evidence="1">
    <location>
        <position position="91"/>
    </location>
</feature>
<dbReference type="OrthoDB" id="408631at2759"/>
<evidence type="ECO:0000313" key="2">
    <source>
        <dbReference type="Proteomes" id="UP000053989"/>
    </source>
</evidence>
<evidence type="ECO:0000313" key="1">
    <source>
        <dbReference type="EMBL" id="KIM50674.1"/>
    </source>
</evidence>
<sequence length="91" mass="10429">MVDVHFSVNFAHVLDPNVPQGGYPSGGAPSLLSGLNWQQWAPFRPELLMFEDPDVLTFSFREEAVAYLNCLTRWPYDQPYLAFVCILPRRL</sequence>
<proteinExistence type="predicted"/>
<reference evidence="2" key="2">
    <citation type="submission" date="2015-01" db="EMBL/GenBank/DDBJ databases">
        <title>Evolutionary Origins and Diversification of the Mycorrhizal Mutualists.</title>
        <authorList>
            <consortium name="DOE Joint Genome Institute"/>
            <consortium name="Mycorrhizal Genomics Consortium"/>
            <person name="Kohler A."/>
            <person name="Kuo A."/>
            <person name="Nagy L.G."/>
            <person name="Floudas D."/>
            <person name="Copeland A."/>
            <person name="Barry K.W."/>
            <person name="Cichocki N."/>
            <person name="Veneault-Fourrey C."/>
            <person name="LaButti K."/>
            <person name="Lindquist E.A."/>
            <person name="Lipzen A."/>
            <person name="Lundell T."/>
            <person name="Morin E."/>
            <person name="Murat C."/>
            <person name="Riley R."/>
            <person name="Ohm R."/>
            <person name="Sun H."/>
            <person name="Tunlid A."/>
            <person name="Henrissat B."/>
            <person name="Grigoriev I.V."/>
            <person name="Hibbett D.S."/>
            <person name="Martin F."/>
        </authorList>
    </citation>
    <scope>NUCLEOTIDE SEQUENCE [LARGE SCALE GENOMIC DNA]</scope>
    <source>
        <strain evidence="2">Foug A</strain>
    </source>
</reference>